<dbReference type="SMART" id="SM00418">
    <property type="entry name" value="HTH_ARSR"/>
    <property type="match status" value="1"/>
</dbReference>
<gene>
    <name evidence="6" type="ORF">IW245_008037</name>
</gene>
<dbReference type="AlphaFoldDB" id="A0A8J7GK54"/>
<dbReference type="InterPro" id="IPR051081">
    <property type="entry name" value="HTH_MetalResp_TranReg"/>
</dbReference>
<accession>A0A8J7GK54</accession>
<evidence type="ECO:0000313" key="7">
    <source>
        <dbReference type="Proteomes" id="UP000622552"/>
    </source>
</evidence>
<evidence type="ECO:0000256" key="1">
    <source>
        <dbReference type="ARBA" id="ARBA00023015"/>
    </source>
</evidence>
<dbReference type="SUPFAM" id="SSF46785">
    <property type="entry name" value="Winged helix' DNA-binding domain"/>
    <property type="match status" value="1"/>
</dbReference>
<keyword evidence="7" id="KW-1185">Reference proteome</keyword>
<dbReference type="PANTHER" id="PTHR33154:SF15">
    <property type="entry name" value="REGULATORY PROTEIN ARSR"/>
    <property type="match status" value="1"/>
</dbReference>
<evidence type="ECO:0000256" key="3">
    <source>
        <dbReference type="ARBA" id="ARBA00023163"/>
    </source>
</evidence>
<dbReference type="InterPro" id="IPR011991">
    <property type="entry name" value="ArsR-like_HTH"/>
</dbReference>
<name>A0A8J7GK54_9ACTN</name>
<comment type="caution">
    <text evidence="6">The sequence shown here is derived from an EMBL/GenBank/DDBJ whole genome shotgun (WGS) entry which is preliminary data.</text>
</comment>
<sequence length="214" mass="23482">MTDDPVVLDPRLLRGLAHPLRVRLLELLRVDGRSTATRLAERLGQSSGATSYHLRQLAEYGFVEEDPEQGAGRERWWRAAHRSTTLDKDSGVTIAEAEGYMRAVAASYSARVARFLDSMTTLPAEWQANWTMSDSILQLTPEDVARLKEEIFALVQRYPRREPGVAGPEGSAPVAVQWNVLPDLGDAAAGNGPEGDAQGRQGFDLSEPRGDGTR</sequence>
<feature type="region of interest" description="Disordered" evidence="4">
    <location>
        <begin position="184"/>
        <end position="214"/>
    </location>
</feature>
<dbReference type="InterPro" id="IPR036388">
    <property type="entry name" value="WH-like_DNA-bd_sf"/>
</dbReference>
<evidence type="ECO:0000313" key="6">
    <source>
        <dbReference type="EMBL" id="MBG6141843.1"/>
    </source>
</evidence>
<dbReference type="InterPro" id="IPR001845">
    <property type="entry name" value="HTH_ArsR_DNA-bd_dom"/>
</dbReference>
<proteinExistence type="predicted"/>
<protein>
    <submittedName>
        <fullName evidence="6">DNA-binding transcriptional ArsR family regulator</fullName>
    </submittedName>
</protein>
<evidence type="ECO:0000259" key="5">
    <source>
        <dbReference type="SMART" id="SM00418"/>
    </source>
</evidence>
<organism evidence="6 7">
    <name type="scientific">Longispora fulva</name>
    <dbReference type="NCBI Taxonomy" id="619741"/>
    <lineage>
        <taxon>Bacteria</taxon>
        <taxon>Bacillati</taxon>
        <taxon>Actinomycetota</taxon>
        <taxon>Actinomycetes</taxon>
        <taxon>Micromonosporales</taxon>
        <taxon>Micromonosporaceae</taxon>
        <taxon>Longispora</taxon>
    </lineage>
</organism>
<dbReference type="RefSeq" id="WP_197008210.1">
    <property type="nucleotide sequence ID" value="NZ_BONS01000013.1"/>
</dbReference>
<dbReference type="GO" id="GO:0003700">
    <property type="term" value="F:DNA-binding transcription factor activity"/>
    <property type="evidence" value="ECO:0007669"/>
    <property type="project" value="InterPro"/>
</dbReference>
<dbReference type="Pfam" id="PF12840">
    <property type="entry name" value="HTH_20"/>
    <property type="match status" value="1"/>
</dbReference>
<dbReference type="EMBL" id="JADOUF010000001">
    <property type="protein sequence ID" value="MBG6141843.1"/>
    <property type="molecule type" value="Genomic_DNA"/>
</dbReference>
<dbReference type="GO" id="GO:0003677">
    <property type="term" value="F:DNA binding"/>
    <property type="evidence" value="ECO:0007669"/>
    <property type="project" value="UniProtKB-KW"/>
</dbReference>
<dbReference type="Proteomes" id="UP000622552">
    <property type="component" value="Unassembled WGS sequence"/>
</dbReference>
<feature type="domain" description="HTH arsR-type" evidence="5">
    <location>
        <begin position="11"/>
        <end position="87"/>
    </location>
</feature>
<dbReference type="Gene3D" id="1.10.10.10">
    <property type="entry name" value="Winged helix-like DNA-binding domain superfamily/Winged helix DNA-binding domain"/>
    <property type="match status" value="1"/>
</dbReference>
<evidence type="ECO:0000256" key="4">
    <source>
        <dbReference type="SAM" id="MobiDB-lite"/>
    </source>
</evidence>
<dbReference type="InterPro" id="IPR036390">
    <property type="entry name" value="WH_DNA-bd_sf"/>
</dbReference>
<evidence type="ECO:0000256" key="2">
    <source>
        <dbReference type="ARBA" id="ARBA00023125"/>
    </source>
</evidence>
<keyword evidence="3" id="KW-0804">Transcription</keyword>
<keyword evidence="2 6" id="KW-0238">DNA-binding</keyword>
<dbReference type="CDD" id="cd00090">
    <property type="entry name" value="HTH_ARSR"/>
    <property type="match status" value="1"/>
</dbReference>
<keyword evidence="1" id="KW-0805">Transcription regulation</keyword>
<reference evidence="6" key="1">
    <citation type="submission" date="2020-11" db="EMBL/GenBank/DDBJ databases">
        <title>Sequencing the genomes of 1000 actinobacteria strains.</title>
        <authorList>
            <person name="Klenk H.-P."/>
        </authorList>
    </citation>
    <scope>NUCLEOTIDE SEQUENCE</scope>
    <source>
        <strain evidence="6">DSM 45356</strain>
    </source>
</reference>
<dbReference type="PANTHER" id="PTHR33154">
    <property type="entry name" value="TRANSCRIPTIONAL REGULATOR, ARSR FAMILY"/>
    <property type="match status" value="1"/>
</dbReference>